<dbReference type="PANTHER" id="PTHR43681:SF1">
    <property type="entry name" value="SARCALUMENIN"/>
    <property type="match status" value="1"/>
</dbReference>
<dbReference type="Gene3D" id="3.40.50.300">
    <property type="entry name" value="P-loop containing nucleotide triphosphate hydrolases"/>
    <property type="match status" value="1"/>
</dbReference>
<keyword evidence="4" id="KW-1185">Reference proteome</keyword>
<accession>A0ABR7CG15</accession>
<evidence type="ECO:0000256" key="1">
    <source>
        <dbReference type="SAM" id="Coils"/>
    </source>
</evidence>
<dbReference type="Pfam" id="PF00350">
    <property type="entry name" value="Dynamin_N"/>
    <property type="match status" value="1"/>
</dbReference>
<keyword evidence="1" id="KW-0175">Coiled coil</keyword>
<protein>
    <submittedName>
        <fullName evidence="3">Dynamin family protein</fullName>
    </submittedName>
</protein>
<organism evidence="3 4">
    <name type="scientific">Bacteroides difficilis</name>
    <dbReference type="NCBI Taxonomy" id="2763021"/>
    <lineage>
        <taxon>Bacteria</taxon>
        <taxon>Pseudomonadati</taxon>
        <taxon>Bacteroidota</taxon>
        <taxon>Bacteroidia</taxon>
        <taxon>Bacteroidales</taxon>
        <taxon>Bacteroidaceae</taxon>
        <taxon>Bacteroides</taxon>
    </lineage>
</organism>
<feature type="coiled-coil region" evidence="1">
    <location>
        <begin position="552"/>
        <end position="586"/>
    </location>
</feature>
<feature type="domain" description="Dynamin N-terminal" evidence="2">
    <location>
        <begin position="41"/>
        <end position="188"/>
    </location>
</feature>
<name>A0ABR7CG15_9BACE</name>
<dbReference type="SUPFAM" id="SSF52540">
    <property type="entry name" value="P-loop containing nucleoside triphosphate hydrolases"/>
    <property type="match status" value="1"/>
</dbReference>
<dbReference type="RefSeq" id="WP_186968277.1">
    <property type="nucleotide sequence ID" value="NZ_JACOOE010000011.1"/>
</dbReference>
<dbReference type="Proteomes" id="UP000600600">
    <property type="component" value="Unassembled WGS sequence"/>
</dbReference>
<dbReference type="InterPro" id="IPR045063">
    <property type="entry name" value="Dynamin_N"/>
</dbReference>
<gene>
    <name evidence="3" type="ORF">H8S67_18945</name>
</gene>
<reference evidence="3 4" key="1">
    <citation type="submission" date="2020-08" db="EMBL/GenBank/DDBJ databases">
        <title>Genome public.</title>
        <authorList>
            <person name="Liu C."/>
            <person name="Sun Q."/>
        </authorList>
    </citation>
    <scope>NUCLEOTIDE SEQUENCE [LARGE SCALE GENOMIC DNA]</scope>
    <source>
        <strain evidence="3 4">M27</strain>
    </source>
</reference>
<dbReference type="EMBL" id="JACOOE010000011">
    <property type="protein sequence ID" value="MBC5606725.1"/>
    <property type="molecule type" value="Genomic_DNA"/>
</dbReference>
<evidence type="ECO:0000313" key="4">
    <source>
        <dbReference type="Proteomes" id="UP000600600"/>
    </source>
</evidence>
<sequence>MEKIDFLLEVASFLNLKDVVYELERIKKCSSQENVELIFPLVGEFSAGKTSLINALTDNRKLEVATKPTTATIYKIHFGCDSCHANVLKTDGAVEEYEDIAKLKNDELENATIVDVFDTSTRIPSTTILVDTPGLSSSTATHKKVLMDFLPYADGILLIVDVNSQITRSLTDFIEMMKLSKRPIYLIITKCDTKSTSELEKTKLYISDNIQLPLKRMACVSAVNDNLDELFQLFESVQKDKTDILKQVNAQRIKNISDTLFQRIDELLQASSSDRELDEAVRKQEYELSRISRNIDRLVESTQEDINESSKQLCRQFEDIISEKLEALVVGKSQNFDADAVSLINNTNCLLMNDFRRTIQNALCEKAKQQQKTDNSIPLHSLKEIDLSSLSISGISYNIDLNSIGHQYDIWIANGVKVVAAAAAVAAVAYTGGAAVTAGSVVDIADTVSDVGSVISNNKMVNRIEKVADEVSRVSDKFNSIEMYNQQTGQQMGCSKGLVESMVGFITDKTIGKPQRKRAIRQYMEEILMPEFKQAMLRVEQQLVSSIQTALCNEANLTIQEKTEVLEQLKMERKDKKDDYEKRMSQLRDYKSQLLVLSV</sequence>
<proteinExistence type="predicted"/>
<dbReference type="PANTHER" id="PTHR43681">
    <property type="entry name" value="TRANSMEMBRANE GTPASE FZO"/>
    <property type="match status" value="1"/>
</dbReference>
<dbReference type="InterPro" id="IPR051943">
    <property type="entry name" value="TRAFAC_Dynamin-like_GTPase"/>
</dbReference>
<evidence type="ECO:0000259" key="2">
    <source>
        <dbReference type="Pfam" id="PF00350"/>
    </source>
</evidence>
<comment type="caution">
    <text evidence="3">The sequence shown here is derived from an EMBL/GenBank/DDBJ whole genome shotgun (WGS) entry which is preliminary data.</text>
</comment>
<dbReference type="InterPro" id="IPR027417">
    <property type="entry name" value="P-loop_NTPase"/>
</dbReference>
<evidence type="ECO:0000313" key="3">
    <source>
        <dbReference type="EMBL" id="MBC5606725.1"/>
    </source>
</evidence>